<dbReference type="EMBL" id="CAJVPQ010000916">
    <property type="protein sequence ID" value="CAG8519338.1"/>
    <property type="molecule type" value="Genomic_DNA"/>
</dbReference>
<protein>
    <submittedName>
        <fullName evidence="1">962_t:CDS:1</fullName>
    </submittedName>
</protein>
<evidence type="ECO:0000313" key="2">
    <source>
        <dbReference type="Proteomes" id="UP000789570"/>
    </source>
</evidence>
<feature type="non-terminal residue" evidence="1">
    <location>
        <position position="54"/>
    </location>
</feature>
<evidence type="ECO:0000313" key="1">
    <source>
        <dbReference type="EMBL" id="CAG8519338.1"/>
    </source>
</evidence>
<keyword evidence="2" id="KW-1185">Reference proteome</keyword>
<proteinExistence type="predicted"/>
<accession>A0A9N9F950</accession>
<dbReference type="OrthoDB" id="2406733at2759"/>
<comment type="caution">
    <text evidence="1">The sequence shown here is derived from an EMBL/GenBank/DDBJ whole genome shotgun (WGS) entry which is preliminary data.</text>
</comment>
<dbReference type="AlphaFoldDB" id="A0A9N9F950"/>
<name>A0A9N9F950_9GLOM</name>
<reference evidence="1" key="1">
    <citation type="submission" date="2021-06" db="EMBL/GenBank/DDBJ databases">
        <authorList>
            <person name="Kallberg Y."/>
            <person name="Tangrot J."/>
            <person name="Rosling A."/>
        </authorList>
    </citation>
    <scope>NUCLEOTIDE SEQUENCE</scope>
    <source>
        <strain evidence="1">UK204</strain>
    </source>
</reference>
<sequence>MPPSITVTVSSRAREFSEDFFADNGKLMCRFCDHSINFQTKNTITSHIGSKTHL</sequence>
<gene>
    <name evidence="1" type="ORF">FCALED_LOCUS4616</name>
</gene>
<dbReference type="Proteomes" id="UP000789570">
    <property type="component" value="Unassembled WGS sequence"/>
</dbReference>
<organism evidence="1 2">
    <name type="scientific">Funneliformis caledonium</name>
    <dbReference type="NCBI Taxonomy" id="1117310"/>
    <lineage>
        <taxon>Eukaryota</taxon>
        <taxon>Fungi</taxon>
        <taxon>Fungi incertae sedis</taxon>
        <taxon>Mucoromycota</taxon>
        <taxon>Glomeromycotina</taxon>
        <taxon>Glomeromycetes</taxon>
        <taxon>Glomerales</taxon>
        <taxon>Glomeraceae</taxon>
        <taxon>Funneliformis</taxon>
    </lineage>
</organism>